<dbReference type="Pfam" id="PF03807">
    <property type="entry name" value="F420_oxidored"/>
    <property type="match status" value="1"/>
</dbReference>
<name>A0ABQ0FEN9_APOSI</name>
<feature type="domain" description="Pyrroline-5-carboxylate reductase catalytic N-terminal" evidence="2">
    <location>
        <begin position="111"/>
        <end position="194"/>
    </location>
</feature>
<evidence type="ECO:0000259" key="2">
    <source>
        <dbReference type="Pfam" id="PF03807"/>
    </source>
</evidence>
<dbReference type="InterPro" id="IPR036291">
    <property type="entry name" value="NAD(P)-bd_dom_sf"/>
</dbReference>
<dbReference type="PANTHER" id="PTHR11645:SF58">
    <property type="entry name" value="NADP-DEPENDENT OXIDOREDUCTASE DOMAIN-CONTAINING PROTEIN 1"/>
    <property type="match status" value="1"/>
</dbReference>
<sequence length="439" mass="49337">MASWWSGTGGAVTGLGAELHQGSQPGIGALEMEMLDDLESLRFEYGIPEEERYWLYLQGRYRGLMIKGCAHAAFFCKMCYALSKLLQELPRTIHPRTVSFDAAAMEEEKLTVGIIGCGHLGKQLTNVLLKVVPVPVENLQISTRRPDSLVELRKQGVRCVYDNAAVASWAKVLFLCCLPAQLPNICLEIQSKLEKSCTVYSFVSAIPLPRLKSLLNHTNILRPQYQFVEEFDNIWGENEEVPSALHDTTIIRGTCPYNSLGGVILNVKWIEGLCYALINICTARSVFHSQVLKLLNKLLLPVHLESCMTDPASCPKFQLTDFMNKSYVRNLYHKRVSLCSPAVLELTLRPGWLQTQRSACLCLPSARIKGLQHHCSGPFPWFDLTTVQTKETPFSQHISATRSLQDHISLVYCESFDLTISEDELPYISTVIQPLEDEE</sequence>
<dbReference type="Proteomes" id="UP001623349">
    <property type="component" value="Unassembled WGS sequence"/>
</dbReference>
<keyword evidence="4" id="KW-1185">Reference proteome</keyword>
<organism evidence="3 4">
    <name type="scientific">Apodemus speciosus</name>
    <name type="common">Large Japanese field mouse</name>
    <dbReference type="NCBI Taxonomy" id="105296"/>
    <lineage>
        <taxon>Eukaryota</taxon>
        <taxon>Metazoa</taxon>
        <taxon>Chordata</taxon>
        <taxon>Craniata</taxon>
        <taxon>Vertebrata</taxon>
        <taxon>Euteleostomi</taxon>
        <taxon>Mammalia</taxon>
        <taxon>Eutheria</taxon>
        <taxon>Euarchontoglires</taxon>
        <taxon>Glires</taxon>
        <taxon>Rodentia</taxon>
        <taxon>Myomorpha</taxon>
        <taxon>Muroidea</taxon>
        <taxon>Muridae</taxon>
        <taxon>Murinae</taxon>
        <taxon>Apodemus</taxon>
    </lineage>
</organism>
<comment type="similarity">
    <text evidence="1">Belongs to the pyrroline-5-carboxylate reductase family.</text>
</comment>
<comment type="caution">
    <text evidence="3">The sequence shown here is derived from an EMBL/GenBank/DDBJ whole genome shotgun (WGS) entry which is preliminary data.</text>
</comment>
<dbReference type="Gene3D" id="3.40.50.720">
    <property type="entry name" value="NAD(P)-binding Rossmann-like Domain"/>
    <property type="match status" value="1"/>
</dbReference>
<evidence type="ECO:0000313" key="3">
    <source>
        <dbReference type="EMBL" id="GAB1297670.1"/>
    </source>
</evidence>
<dbReference type="InterPro" id="IPR028939">
    <property type="entry name" value="P5C_Rdtase_cat_N"/>
</dbReference>
<accession>A0ABQ0FEN9</accession>
<gene>
    <name evidence="3" type="ORF">APTSU1_001290600</name>
</gene>
<evidence type="ECO:0000256" key="1">
    <source>
        <dbReference type="ARBA" id="ARBA00005525"/>
    </source>
</evidence>
<dbReference type="SUPFAM" id="SSF51735">
    <property type="entry name" value="NAD(P)-binding Rossmann-fold domains"/>
    <property type="match status" value="1"/>
</dbReference>
<dbReference type="PANTHER" id="PTHR11645">
    <property type="entry name" value="PYRROLINE-5-CARBOXYLATE REDUCTASE"/>
    <property type="match status" value="1"/>
</dbReference>
<proteinExistence type="inferred from homology"/>
<evidence type="ECO:0000313" key="4">
    <source>
        <dbReference type="Proteomes" id="UP001623349"/>
    </source>
</evidence>
<reference evidence="3 4" key="1">
    <citation type="submission" date="2024-08" db="EMBL/GenBank/DDBJ databases">
        <title>The draft genome of Apodemus speciosus.</title>
        <authorList>
            <person name="Nabeshima K."/>
            <person name="Suzuki S."/>
            <person name="Onuma M."/>
        </authorList>
    </citation>
    <scope>NUCLEOTIDE SEQUENCE [LARGE SCALE GENOMIC DNA]</scope>
    <source>
        <strain evidence="3">IB14-021</strain>
    </source>
</reference>
<protein>
    <submittedName>
        <fullName evidence="3">NADP-dependent oxidoreductase domain-containing protein 1</fullName>
    </submittedName>
</protein>
<dbReference type="EMBL" id="BAAFST010000012">
    <property type="protein sequence ID" value="GAB1297670.1"/>
    <property type="molecule type" value="Genomic_DNA"/>
</dbReference>